<comment type="similarity">
    <text evidence="2">Belongs to the bacterial ribosomal protein bS18 family.</text>
</comment>
<comment type="subcellular location">
    <subcellularLocation>
        <location evidence="1">Mitochondrion</location>
    </subcellularLocation>
</comment>
<comment type="caution">
    <text evidence="9">The sequence shown here is derived from an EMBL/GenBank/DDBJ whole genome shotgun (WGS) entry which is preliminary data.</text>
</comment>
<evidence type="ECO:0000313" key="9">
    <source>
        <dbReference type="EMBL" id="EHN02724.1"/>
    </source>
</evidence>
<keyword evidence="10" id="KW-1185">Reference proteome</keyword>
<gene>
    <name evidence="9" type="ORF">VIN7_6696</name>
</gene>
<dbReference type="GO" id="GO:0032543">
    <property type="term" value="P:mitochondrial translation"/>
    <property type="evidence" value="ECO:0007669"/>
    <property type="project" value="TreeGrafter"/>
</dbReference>
<dbReference type="PANTHER" id="PTHR13479:SF40">
    <property type="entry name" value="SMALL RIBOSOMAL SUBUNIT PROTEIN BS18M"/>
    <property type="match status" value="1"/>
</dbReference>
<keyword evidence="4" id="KW-0689">Ribosomal protein</keyword>
<name>H0GTV1_SACCK</name>
<accession>H0GTV1</accession>
<evidence type="ECO:0000256" key="5">
    <source>
        <dbReference type="ARBA" id="ARBA00023128"/>
    </source>
</evidence>
<evidence type="ECO:0000256" key="7">
    <source>
        <dbReference type="ARBA" id="ARBA00035264"/>
    </source>
</evidence>
<dbReference type="PhylomeDB" id="H0GTV1"/>
<proteinExistence type="inferred from homology"/>
<dbReference type="Proteomes" id="UP000009009">
    <property type="component" value="Unassembled WGS sequence"/>
</dbReference>
<dbReference type="AlphaFoldDB" id="H0GTV1"/>
<dbReference type="GO" id="GO:0070181">
    <property type="term" value="F:small ribosomal subunit rRNA binding"/>
    <property type="evidence" value="ECO:0007669"/>
    <property type="project" value="TreeGrafter"/>
</dbReference>
<dbReference type="PANTHER" id="PTHR13479">
    <property type="entry name" value="30S RIBOSOMAL PROTEIN S18"/>
    <property type="match status" value="1"/>
</dbReference>
<dbReference type="EMBL" id="AGVY01000192">
    <property type="protein sequence ID" value="EHN02724.1"/>
    <property type="molecule type" value="Genomic_DNA"/>
</dbReference>
<keyword evidence="3" id="KW-0809">Transit peptide</keyword>
<dbReference type="FunFam" id="4.10.640.10:FF:000020">
    <property type="entry name" value="37S ribosomal protein RSM18, mitochondrial"/>
    <property type="match status" value="1"/>
</dbReference>
<evidence type="ECO:0000256" key="1">
    <source>
        <dbReference type="ARBA" id="ARBA00004173"/>
    </source>
</evidence>
<dbReference type="InterPro" id="IPR036870">
    <property type="entry name" value="Ribosomal_bS18_sf"/>
</dbReference>
<dbReference type="OrthoDB" id="21463at2759"/>
<reference evidence="9 10" key="1">
    <citation type="journal article" date="2012" name="FEMS Yeast Res.">
        <title>The genome sequence of the wine yeast VIN7 reveals an allotriploid hybrid genome with Saccharomyces cerevisiae and Saccharomyces kudriavzevii origins.</title>
        <authorList>
            <person name="Borneman A.R."/>
            <person name="Desany B.A."/>
            <person name="Riches D."/>
            <person name="Affourtit J.P."/>
            <person name="Forgan A.H."/>
            <person name="Pretorius I.S."/>
            <person name="Egholm M."/>
            <person name="Chambers P.J."/>
        </authorList>
    </citation>
    <scope>NUCLEOTIDE SEQUENCE [LARGE SCALE GENOMIC DNA]</scope>
    <source>
        <strain evidence="9 10">VIN7</strain>
    </source>
</reference>
<evidence type="ECO:0000256" key="8">
    <source>
        <dbReference type="ARBA" id="ARBA00083878"/>
    </source>
</evidence>
<protein>
    <recommendedName>
        <fullName evidence="7">Small ribosomal subunit protein bS18m</fullName>
    </recommendedName>
    <alternativeName>
        <fullName evidence="8">37S ribosomal protein RSM18, mitochondrial</fullName>
    </alternativeName>
</protein>
<keyword evidence="5" id="KW-0496">Mitochondrion</keyword>
<dbReference type="PRINTS" id="PR00974">
    <property type="entry name" value="RIBOSOMALS18"/>
</dbReference>
<evidence type="ECO:0000256" key="2">
    <source>
        <dbReference type="ARBA" id="ARBA00005589"/>
    </source>
</evidence>
<dbReference type="Pfam" id="PF01084">
    <property type="entry name" value="Ribosomal_S18"/>
    <property type="match status" value="1"/>
</dbReference>
<evidence type="ECO:0000256" key="3">
    <source>
        <dbReference type="ARBA" id="ARBA00022946"/>
    </source>
</evidence>
<dbReference type="GO" id="GO:0005763">
    <property type="term" value="C:mitochondrial small ribosomal subunit"/>
    <property type="evidence" value="ECO:0007669"/>
    <property type="project" value="TreeGrafter"/>
</dbReference>
<sequence>MLKITYRPSMVEVFHQKAIKSQNSFKVVKMNVVRGMKVQNGMLPAIKKAANFSSIRTLYNFGVKEKRSVDIEVGRTQQTKKIDQSLSRKIPKGTLYDPFDFSIGRIHLDRKYQANKNANKSDVMKSGANPLEFYARPRILSRYVTSAGRIQHRDITGLSAKNQRRLSKAIRRCQAIGLM</sequence>
<dbReference type="HOGENOM" id="CLU_082177_2_1_1"/>
<evidence type="ECO:0000256" key="4">
    <source>
        <dbReference type="ARBA" id="ARBA00022980"/>
    </source>
</evidence>
<dbReference type="GO" id="GO:0003735">
    <property type="term" value="F:structural constituent of ribosome"/>
    <property type="evidence" value="ECO:0007669"/>
    <property type="project" value="InterPro"/>
</dbReference>
<dbReference type="SUPFAM" id="SSF46911">
    <property type="entry name" value="Ribosomal protein S18"/>
    <property type="match status" value="1"/>
</dbReference>
<dbReference type="Gene3D" id="4.10.640.10">
    <property type="entry name" value="Ribosomal protein S18"/>
    <property type="match status" value="1"/>
</dbReference>
<keyword evidence="6" id="KW-0687">Ribonucleoprotein</keyword>
<organism evidence="9 10">
    <name type="scientific">Saccharomyces cerevisiae x Saccharomyces kudriavzevii (strain VIN7)</name>
    <name type="common">Yeast</name>
    <dbReference type="NCBI Taxonomy" id="1095631"/>
    <lineage>
        <taxon>Eukaryota</taxon>
        <taxon>Fungi</taxon>
        <taxon>Dikarya</taxon>
        <taxon>Ascomycota</taxon>
        <taxon>Saccharomycotina</taxon>
        <taxon>Saccharomycetes</taxon>
        <taxon>Saccharomycetales</taxon>
        <taxon>Saccharomycetaceae</taxon>
        <taxon>Saccharomyces</taxon>
    </lineage>
</organism>
<dbReference type="InterPro" id="IPR001648">
    <property type="entry name" value="Ribosomal_bS18"/>
</dbReference>
<evidence type="ECO:0000313" key="10">
    <source>
        <dbReference type="Proteomes" id="UP000009009"/>
    </source>
</evidence>
<evidence type="ECO:0000256" key="6">
    <source>
        <dbReference type="ARBA" id="ARBA00023274"/>
    </source>
</evidence>